<evidence type="ECO:0000256" key="1">
    <source>
        <dbReference type="ARBA" id="ARBA00023015"/>
    </source>
</evidence>
<keyword evidence="2" id="KW-0238">DNA-binding</keyword>
<dbReference type="AlphaFoldDB" id="A0A250KQR6"/>
<dbReference type="InterPro" id="IPR023187">
    <property type="entry name" value="Tscrpt_reg_MarR-type_CS"/>
</dbReference>
<dbReference type="PRINTS" id="PR00598">
    <property type="entry name" value="HTHMARR"/>
</dbReference>
<evidence type="ECO:0000313" key="6">
    <source>
        <dbReference type="EMBL" id="BBA33958.1"/>
    </source>
</evidence>
<dbReference type="InterPro" id="IPR000835">
    <property type="entry name" value="HTH_MarR-typ"/>
</dbReference>
<sequence>MDYEYMNTSEYEPRENSLENSDPAAWPHEALKRFRLIFRAVQQHSQWVESCCGVSYAQLWAMSELSNNAGMKVSELARAMSLHQSTASNLLVKLEKKGLIRRERTHADQRVVRLYLTDAGQALVDQAPEPRQGLLLQALLELPTPVLVALTRNLDLLVEAMHISDEQAAMQPLNVSVQEPDSKTTKPRRKPRSTENA</sequence>
<accession>A0A250KQR6</accession>
<keyword evidence="1" id="KW-0805">Transcription regulation</keyword>
<dbReference type="GO" id="GO:0003677">
    <property type="term" value="F:DNA binding"/>
    <property type="evidence" value="ECO:0007669"/>
    <property type="project" value="UniProtKB-KW"/>
</dbReference>
<dbReference type="PANTHER" id="PTHR33164:SF89">
    <property type="entry name" value="MARR FAMILY REGULATORY PROTEIN"/>
    <property type="match status" value="1"/>
</dbReference>
<dbReference type="PROSITE" id="PS50995">
    <property type="entry name" value="HTH_MARR_2"/>
    <property type="match status" value="1"/>
</dbReference>
<keyword evidence="3" id="KW-0804">Transcription</keyword>
<reference evidence="6 7" key="1">
    <citation type="submission" date="2016-12" db="EMBL/GenBank/DDBJ databases">
        <title>Genome sequencing of Methylocaldum marinum.</title>
        <authorList>
            <person name="Takeuchi M."/>
            <person name="Kamagata Y."/>
            <person name="Hiraoka S."/>
            <person name="Oshima K."/>
            <person name="Hattori M."/>
            <person name="Iwasaki W."/>
        </authorList>
    </citation>
    <scope>NUCLEOTIDE SEQUENCE [LARGE SCALE GENOMIC DNA]</scope>
    <source>
        <strain evidence="6 7">S8</strain>
    </source>
</reference>
<keyword evidence="7" id="KW-1185">Reference proteome</keyword>
<dbReference type="CDD" id="cd00090">
    <property type="entry name" value="HTH_ARSR"/>
    <property type="match status" value="1"/>
</dbReference>
<dbReference type="PROSITE" id="PS01117">
    <property type="entry name" value="HTH_MARR_1"/>
    <property type="match status" value="1"/>
</dbReference>
<feature type="compositionally biased region" description="Polar residues" evidence="4">
    <location>
        <begin position="1"/>
        <end position="10"/>
    </location>
</feature>
<feature type="region of interest" description="Disordered" evidence="4">
    <location>
        <begin position="1"/>
        <end position="22"/>
    </location>
</feature>
<dbReference type="InterPro" id="IPR011991">
    <property type="entry name" value="ArsR-like_HTH"/>
</dbReference>
<organism evidence="6 7">
    <name type="scientific">Methylocaldum marinum</name>
    <dbReference type="NCBI Taxonomy" id="1432792"/>
    <lineage>
        <taxon>Bacteria</taxon>
        <taxon>Pseudomonadati</taxon>
        <taxon>Pseudomonadota</taxon>
        <taxon>Gammaproteobacteria</taxon>
        <taxon>Methylococcales</taxon>
        <taxon>Methylococcaceae</taxon>
        <taxon>Methylocaldum</taxon>
    </lineage>
</organism>
<evidence type="ECO:0000256" key="3">
    <source>
        <dbReference type="ARBA" id="ARBA00023163"/>
    </source>
</evidence>
<dbReference type="Pfam" id="PF01047">
    <property type="entry name" value="MarR"/>
    <property type="match status" value="1"/>
</dbReference>
<dbReference type="Gene3D" id="1.10.10.10">
    <property type="entry name" value="Winged helix-like DNA-binding domain superfamily/Winged helix DNA-binding domain"/>
    <property type="match status" value="1"/>
</dbReference>
<proteinExistence type="predicted"/>
<evidence type="ECO:0000259" key="5">
    <source>
        <dbReference type="PROSITE" id="PS50995"/>
    </source>
</evidence>
<dbReference type="GO" id="GO:0003700">
    <property type="term" value="F:DNA-binding transcription factor activity"/>
    <property type="evidence" value="ECO:0007669"/>
    <property type="project" value="InterPro"/>
</dbReference>
<gene>
    <name evidence="6" type="ORF">sS8_2004</name>
</gene>
<feature type="region of interest" description="Disordered" evidence="4">
    <location>
        <begin position="171"/>
        <end position="197"/>
    </location>
</feature>
<feature type="domain" description="HTH marR-type" evidence="5">
    <location>
        <begin position="27"/>
        <end position="162"/>
    </location>
</feature>
<dbReference type="KEGG" id="mmai:sS8_2004"/>
<dbReference type="InterPro" id="IPR036388">
    <property type="entry name" value="WH-like_DNA-bd_sf"/>
</dbReference>
<dbReference type="Proteomes" id="UP000266313">
    <property type="component" value="Chromosome"/>
</dbReference>
<dbReference type="EMBL" id="AP017928">
    <property type="protein sequence ID" value="BBA33958.1"/>
    <property type="molecule type" value="Genomic_DNA"/>
</dbReference>
<dbReference type="GO" id="GO:0006950">
    <property type="term" value="P:response to stress"/>
    <property type="evidence" value="ECO:0007669"/>
    <property type="project" value="TreeGrafter"/>
</dbReference>
<dbReference type="InterPro" id="IPR039422">
    <property type="entry name" value="MarR/SlyA-like"/>
</dbReference>
<name>A0A250KQR6_9GAMM</name>
<protein>
    <submittedName>
        <fullName evidence="6">MarR family transcriptional regulator</fullName>
    </submittedName>
</protein>
<dbReference type="SMART" id="SM00347">
    <property type="entry name" value="HTH_MARR"/>
    <property type="match status" value="1"/>
</dbReference>
<dbReference type="PANTHER" id="PTHR33164">
    <property type="entry name" value="TRANSCRIPTIONAL REGULATOR, MARR FAMILY"/>
    <property type="match status" value="1"/>
</dbReference>
<dbReference type="InterPro" id="IPR036390">
    <property type="entry name" value="WH_DNA-bd_sf"/>
</dbReference>
<evidence type="ECO:0000256" key="4">
    <source>
        <dbReference type="SAM" id="MobiDB-lite"/>
    </source>
</evidence>
<dbReference type="SUPFAM" id="SSF46785">
    <property type="entry name" value="Winged helix' DNA-binding domain"/>
    <property type="match status" value="1"/>
</dbReference>
<evidence type="ECO:0000313" key="7">
    <source>
        <dbReference type="Proteomes" id="UP000266313"/>
    </source>
</evidence>
<evidence type="ECO:0000256" key="2">
    <source>
        <dbReference type="ARBA" id="ARBA00023125"/>
    </source>
</evidence>